<gene>
    <name evidence="1" type="primary">LOC107763998</name>
</gene>
<dbReference type="OrthoDB" id="434790at2759"/>
<accession>A0A1S3XDI6</accession>
<sequence length="255" mass="28966">MGELNFFLGLQVKQTPKGTMMSQQKYIKELLKRFDMEGSKIIDTLIATATRLDMDEPGSLVNETMYRGIIGSLLYLIASKPDIIFRVGLRARFQSNPKESRLKAAKRILRYLKGTQDLVLYYPSEDNFDLIGHADADYAGYLVDRKSTSGMVQILGSCLISWGTRKQNSVALSTAKAEYVASASCCAQLLWIKQQLEDFGMFSDCVPLLDNVEKGHIYMKFCSTKDQIADIFTKVDTHDDYRAKKHLMHYTLVKR</sequence>
<organism evidence="1">
    <name type="scientific">Nicotiana tabacum</name>
    <name type="common">Common tobacco</name>
    <dbReference type="NCBI Taxonomy" id="4097"/>
    <lineage>
        <taxon>Eukaryota</taxon>
        <taxon>Viridiplantae</taxon>
        <taxon>Streptophyta</taxon>
        <taxon>Embryophyta</taxon>
        <taxon>Tracheophyta</taxon>
        <taxon>Spermatophyta</taxon>
        <taxon>Magnoliopsida</taxon>
        <taxon>eudicotyledons</taxon>
        <taxon>Gunneridae</taxon>
        <taxon>Pentapetalae</taxon>
        <taxon>asterids</taxon>
        <taxon>lamiids</taxon>
        <taxon>Solanales</taxon>
        <taxon>Solanaceae</taxon>
        <taxon>Nicotianoideae</taxon>
        <taxon>Nicotianeae</taxon>
        <taxon>Nicotiana</taxon>
    </lineage>
</organism>
<dbReference type="OMA" id="KGHIYMK"/>
<dbReference type="AlphaFoldDB" id="A0A1S3XDI6"/>
<protein>
    <submittedName>
        <fullName evidence="1">Uncharacterized mitochondrial protein AtMg00810-like</fullName>
    </submittedName>
</protein>
<proteinExistence type="predicted"/>
<dbReference type="PANTHER" id="PTHR11439:SF486">
    <property type="entry name" value="RLK (RECEPTOR-LIKE KINASE) PROTEIN, PUTATIVE-RELATED"/>
    <property type="match status" value="1"/>
</dbReference>
<dbReference type="KEGG" id="nta:107763998"/>
<dbReference type="PANTHER" id="PTHR11439">
    <property type="entry name" value="GAG-POL-RELATED RETROTRANSPOSON"/>
    <property type="match status" value="1"/>
</dbReference>
<dbReference type="CDD" id="cd09272">
    <property type="entry name" value="RNase_HI_RT_Ty1"/>
    <property type="match status" value="1"/>
</dbReference>
<name>A0A1S3XDI6_TOBAC</name>
<dbReference type="RefSeq" id="XP_016438006.1">
    <property type="nucleotide sequence ID" value="XM_016582520.1"/>
</dbReference>
<dbReference type="PaxDb" id="4097-A0A1S3XDI6"/>
<evidence type="ECO:0000313" key="1">
    <source>
        <dbReference type="RefSeq" id="XP_016438006.1"/>
    </source>
</evidence>
<dbReference type="STRING" id="4097.A0A1S3XDI6"/>
<reference evidence="1" key="1">
    <citation type="submission" date="2025-08" db="UniProtKB">
        <authorList>
            <consortium name="RefSeq"/>
        </authorList>
    </citation>
    <scope>IDENTIFICATION</scope>
</reference>